<dbReference type="Gene3D" id="3.20.20.140">
    <property type="entry name" value="Metal-dependent hydrolases"/>
    <property type="match status" value="1"/>
</dbReference>
<dbReference type="Pfam" id="PF01979">
    <property type="entry name" value="Amidohydro_1"/>
    <property type="match status" value="1"/>
</dbReference>
<dbReference type="EC" id="3.5.1.25" evidence="7"/>
<keyword evidence="3 5" id="KW-0378">Hydrolase</keyword>
<evidence type="ECO:0000256" key="3">
    <source>
        <dbReference type="ARBA" id="ARBA00022801"/>
    </source>
</evidence>
<dbReference type="InterPro" id="IPR032466">
    <property type="entry name" value="Metal_Hydrolase"/>
</dbReference>
<evidence type="ECO:0000313" key="8">
    <source>
        <dbReference type="Proteomes" id="UP001526147"/>
    </source>
</evidence>
<dbReference type="PANTHER" id="PTHR11113:SF14">
    <property type="entry name" value="N-ACETYLGLUCOSAMINE-6-PHOSPHATE DEACETYLASE"/>
    <property type="match status" value="1"/>
</dbReference>
<evidence type="ECO:0000256" key="1">
    <source>
        <dbReference type="ARBA" id="ARBA00010716"/>
    </source>
</evidence>
<dbReference type="EMBL" id="JAOYEY010000044">
    <property type="protein sequence ID" value="MCV9887137.1"/>
    <property type="molecule type" value="Genomic_DNA"/>
</dbReference>
<dbReference type="InterPro" id="IPR003764">
    <property type="entry name" value="GlcNAc_6-P_deAcase"/>
</dbReference>
<dbReference type="SUPFAM" id="SSF51338">
    <property type="entry name" value="Composite domain of metallo-dependent hydrolases"/>
    <property type="match status" value="1"/>
</dbReference>
<dbReference type="NCBIfam" id="TIGR00221">
    <property type="entry name" value="nagA"/>
    <property type="match status" value="1"/>
</dbReference>
<sequence length="402" mass="44005">MEIISDKLIIKQGTIYTEEQTLQSGFVQIDDGKITKVSKSTEHLSSKDYQLITLPEGYSIIPGMIDLHIHGVNGADTMDATREALDIMASTLPKEGTTSFLATTITEDINEIKTSLVNAGEYINSFQSEGNAEVLGIHLEGPFIHKGKAGAQPVQHIADPDTQLFKQLESLSNHHIKLVTLAPELPGGSELVDYLKNKNIISSIAHSEASYSQVLEAIDHGLTHVTHLFNQMTGLHHRDPGIVGSAFLRDELMVEIIADGIHVSPEIVKVAYKQITDERMMLITDAMRAKWLEDGSYDLGGQMVTVTNGKALLDENTLAGSVLKMIDAFKNIQTFTGCSMESAIKMACENPAKQLNVFDRKGSIANGKDADLVILDENKDVYMTICKGKIAFARGDDNLENH</sequence>
<keyword evidence="2" id="KW-0479">Metal-binding</keyword>
<dbReference type="SUPFAM" id="SSF51556">
    <property type="entry name" value="Metallo-dependent hydrolases"/>
    <property type="match status" value="1"/>
</dbReference>
<comment type="caution">
    <text evidence="7">The sequence shown here is derived from an EMBL/GenBank/DDBJ whole genome shotgun (WGS) entry which is preliminary data.</text>
</comment>
<keyword evidence="8" id="KW-1185">Reference proteome</keyword>
<reference evidence="7 8" key="1">
    <citation type="submission" date="2022-10" db="EMBL/GenBank/DDBJ databases">
        <title>Draft genome assembly of moderately radiation resistant bacterium Metabacillus halosaccharovorans.</title>
        <authorList>
            <person name="Pal S."/>
            <person name="Gopinathan A."/>
        </authorList>
    </citation>
    <scope>NUCLEOTIDE SEQUENCE [LARGE SCALE GENOMIC DNA]</scope>
    <source>
        <strain evidence="7 8">VITHBRA001</strain>
    </source>
</reference>
<dbReference type="InterPro" id="IPR011059">
    <property type="entry name" value="Metal-dep_hydrolase_composite"/>
</dbReference>
<dbReference type="CDD" id="cd00854">
    <property type="entry name" value="NagA"/>
    <property type="match status" value="1"/>
</dbReference>
<feature type="domain" description="Amidohydrolase-related" evidence="6">
    <location>
        <begin position="60"/>
        <end position="390"/>
    </location>
</feature>
<comment type="similarity">
    <text evidence="1 5">Belongs to the metallo-dependent hydrolases superfamily. NagA family.</text>
</comment>
<evidence type="ECO:0000256" key="4">
    <source>
        <dbReference type="ARBA" id="ARBA00023277"/>
    </source>
</evidence>
<evidence type="ECO:0000259" key="6">
    <source>
        <dbReference type="Pfam" id="PF01979"/>
    </source>
</evidence>
<accession>A0ABT3DJB0</accession>
<evidence type="ECO:0000256" key="2">
    <source>
        <dbReference type="ARBA" id="ARBA00022723"/>
    </source>
</evidence>
<organism evidence="7 8">
    <name type="scientific">Metabacillus halosaccharovorans</name>
    <dbReference type="NCBI Taxonomy" id="930124"/>
    <lineage>
        <taxon>Bacteria</taxon>
        <taxon>Bacillati</taxon>
        <taxon>Bacillota</taxon>
        <taxon>Bacilli</taxon>
        <taxon>Bacillales</taxon>
        <taxon>Bacillaceae</taxon>
        <taxon>Metabacillus</taxon>
    </lineage>
</organism>
<protein>
    <submittedName>
        <fullName evidence="7">N-acetylglucosamine-6-phosphate deacetylase</fullName>
        <ecNumber evidence="7">3.5.1.25</ecNumber>
    </submittedName>
</protein>
<gene>
    <name evidence="7" type="primary">nagA</name>
    <name evidence="7" type="ORF">OIH86_15975</name>
</gene>
<keyword evidence="4 5" id="KW-0119">Carbohydrate metabolism</keyword>
<dbReference type="Gene3D" id="2.30.40.10">
    <property type="entry name" value="Urease, subunit C, domain 1"/>
    <property type="match status" value="1"/>
</dbReference>
<dbReference type="PIRSF" id="PIRSF038994">
    <property type="entry name" value="NagA"/>
    <property type="match status" value="1"/>
</dbReference>
<dbReference type="GO" id="GO:0008448">
    <property type="term" value="F:N-acetylglucosamine-6-phosphate deacetylase activity"/>
    <property type="evidence" value="ECO:0007669"/>
    <property type="project" value="UniProtKB-EC"/>
</dbReference>
<proteinExistence type="inferred from homology"/>
<dbReference type="PANTHER" id="PTHR11113">
    <property type="entry name" value="N-ACETYLGLUCOSAMINE-6-PHOSPHATE DEACETYLASE"/>
    <property type="match status" value="1"/>
</dbReference>
<dbReference type="RefSeq" id="WP_264143580.1">
    <property type="nucleotide sequence ID" value="NZ_JAOYEY010000044.1"/>
</dbReference>
<dbReference type="Proteomes" id="UP001526147">
    <property type="component" value="Unassembled WGS sequence"/>
</dbReference>
<dbReference type="InterPro" id="IPR006680">
    <property type="entry name" value="Amidohydro-rel"/>
</dbReference>
<evidence type="ECO:0000256" key="5">
    <source>
        <dbReference type="PIRNR" id="PIRNR038994"/>
    </source>
</evidence>
<evidence type="ECO:0000313" key="7">
    <source>
        <dbReference type="EMBL" id="MCV9887137.1"/>
    </source>
</evidence>
<name>A0ABT3DJB0_9BACI</name>